<evidence type="ECO:0000313" key="2">
    <source>
        <dbReference type="EMBL" id="JAD28461.1"/>
    </source>
</evidence>
<dbReference type="PANTHER" id="PTHR33026:SF7">
    <property type="entry name" value="OS03G0100275 PROTEIN"/>
    <property type="match status" value="1"/>
</dbReference>
<feature type="domain" description="Transposase (putative) gypsy type" evidence="1">
    <location>
        <begin position="19"/>
        <end position="80"/>
    </location>
</feature>
<dbReference type="EMBL" id="GBRH01269434">
    <property type="protein sequence ID" value="JAD28461.1"/>
    <property type="molecule type" value="Transcribed_RNA"/>
</dbReference>
<organism evidence="2">
    <name type="scientific">Arundo donax</name>
    <name type="common">Giant reed</name>
    <name type="synonym">Donax arundinaceus</name>
    <dbReference type="NCBI Taxonomy" id="35708"/>
    <lineage>
        <taxon>Eukaryota</taxon>
        <taxon>Viridiplantae</taxon>
        <taxon>Streptophyta</taxon>
        <taxon>Embryophyta</taxon>
        <taxon>Tracheophyta</taxon>
        <taxon>Spermatophyta</taxon>
        <taxon>Magnoliopsida</taxon>
        <taxon>Liliopsida</taxon>
        <taxon>Poales</taxon>
        <taxon>Poaceae</taxon>
        <taxon>PACMAD clade</taxon>
        <taxon>Arundinoideae</taxon>
        <taxon>Arundineae</taxon>
        <taxon>Arundo</taxon>
    </lineage>
</organism>
<evidence type="ECO:0000259" key="1">
    <source>
        <dbReference type="Pfam" id="PF04195"/>
    </source>
</evidence>
<reference evidence="2" key="1">
    <citation type="submission" date="2014-09" db="EMBL/GenBank/DDBJ databases">
        <authorList>
            <person name="Magalhaes I.L.F."/>
            <person name="Oliveira U."/>
            <person name="Santos F.R."/>
            <person name="Vidigal T.H.D.A."/>
            <person name="Brescovit A.D."/>
            <person name="Santos A.J."/>
        </authorList>
    </citation>
    <scope>NUCLEOTIDE SEQUENCE</scope>
    <source>
        <tissue evidence="2">Shoot tissue taken approximately 20 cm above the soil surface</tissue>
    </source>
</reference>
<dbReference type="PANTHER" id="PTHR33026">
    <property type="entry name" value="OS06G0360600 PROTEIN"/>
    <property type="match status" value="1"/>
</dbReference>
<dbReference type="InterPro" id="IPR007321">
    <property type="entry name" value="Transposase_28"/>
</dbReference>
<name>A0A0A8YQ62_ARUDO</name>
<dbReference type="AlphaFoldDB" id="A0A0A8YQ62"/>
<dbReference type="Pfam" id="PF04195">
    <property type="entry name" value="Transposase_28"/>
    <property type="match status" value="1"/>
</dbReference>
<proteinExistence type="predicted"/>
<accession>A0A0A8YQ62</accession>
<sequence length="222" mass="25464">MARMSQSPGTTRSSSSTTFFTHDLAPLVNTLFHGQLHYYFIGLTHLNPNSILQIALFIHLCEAYIGIPPHFNLFRYLFYCKPQLSAARIRVVRGAGIQLRDKRSDKYFNLPLKKSLKGWHEEWFYMYNYNRFLPPFDGNIPVVNENWFALLSPSDMGQVNQLLDIIHSLKAQNLTAIGIAINFVSRRVQPLKDQIHLGFEIHGNSNLTHESDDTAKSQEIVS</sequence>
<reference evidence="2" key="2">
    <citation type="journal article" date="2015" name="Data Brief">
        <title>Shoot transcriptome of the giant reed, Arundo donax.</title>
        <authorList>
            <person name="Barrero R.A."/>
            <person name="Guerrero F.D."/>
            <person name="Moolhuijzen P."/>
            <person name="Goolsby J.A."/>
            <person name="Tidwell J."/>
            <person name="Bellgard S.E."/>
            <person name="Bellgard M.I."/>
        </authorList>
    </citation>
    <scope>NUCLEOTIDE SEQUENCE</scope>
    <source>
        <tissue evidence="2">Shoot tissue taken approximately 20 cm above the soil surface</tissue>
    </source>
</reference>
<protein>
    <recommendedName>
        <fullName evidence="1">Transposase (putative) gypsy type domain-containing protein</fullName>
    </recommendedName>
</protein>